<feature type="compositionally biased region" description="Basic and acidic residues" evidence="1">
    <location>
        <begin position="115"/>
        <end position="126"/>
    </location>
</feature>
<protein>
    <submittedName>
        <fullName evidence="2">Uncharacterized protein</fullName>
    </submittedName>
</protein>
<evidence type="ECO:0000256" key="1">
    <source>
        <dbReference type="SAM" id="MobiDB-lite"/>
    </source>
</evidence>
<reference evidence="2" key="1">
    <citation type="submission" date="2016-04" db="EMBL/GenBank/DDBJ databases">
        <authorList>
            <person name="Nguyen H.D."/>
            <person name="Samba Siva P."/>
            <person name="Cullis J."/>
            <person name="Levesque C.A."/>
            <person name="Hambleton S."/>
        </authorList>
    </citation>
    <scope>NUCLEOTIDE SEQUENCE</scope>
    <source>
        <strain evidence="2">DAOMC 236416</strain>
    </source>
</reference>
<proteinExistence type="predicted"/>
<organism evidence="2 3">
    <name type="scientific">Tilletia indica</name>
    <dbReference type="NCBI Taxonomy" id="43049"/>
    <lineage>
        <taxon>Eukaryota</taxon>
        <taxon>Fungi</taxon>
        <taxon>Dikarya</taxon>
        <taxon>Basidiomycota</taxon>
        <taxon>Ustilaginomycotina</taxon>
        <taxon>Exobasidiomycetes</taxon>
        <taxon>Tilletiales</taxon>
        <taxon>Tilletiaceae</taxon>
        <taxon>Tilletia</taxon>
    </lineage>
</organism>
<dbReference type="AlphaFoldDB" id="A0A177TUV8"/>
<comment type="caution">
    <text evidence="2">The sequence shown here is derived from an EMBL/GenBank/DDBJ whole genome shotgun (WGS) entry which is preliminary data.</text>
</comment>
<feature type="compositionally biased region" description="Low complexity" evidence="1">
    <location>
        <begin position="81"/>
        <end position="100"/>
    </location>
</feature>
<evidence type="ECO:0000313" key="3">
    <source>
        <dbReference type="Proteomes" id="UP000077521"/>
    </source>
</evidence>
<evidence type="ECO:0000313" key="2">
    <source>
        <dbReference type="EMBL" id="KAE8258063.1"/>
    </source>
</evidence>
<sequence length="314" mass="33675">MVQYPVIFVDLEFHSTPQPTLSSPNPLTVLAEPPSDTIDRELRVVSLLDILEFGEGGKPANKGTTGTTTSTMSSLATSWLFSSKPSTKSSSATTTTATTKKGGRHHHGADGEGSNVHEHRPTVPDADAKLGFDRLCEVITHLATEGSEERGGEEWIKSQEMTVSWEVPPHLFGGGGGGKKGTDWDGLDGREVVMRTDMDVNGFLRTFWPRGYHEPAAHTPILKVEFWPEGDDDAAEAPIVHVDVNIAMPVLDTREGGGEDGEEIVVPTATVVKPEEEDDDQQSGGTQHEQGPSAALRNGNDGEGSKPKSAFDVL</sequence>
<keyword evidence="3" id="KW-1185">Reference proteome</keyword>
<feature type="region of interest" description="Disordered" evidence="1">
    <location>
        <begin position="81"/>
        <end position="126"/>
    </location>
</feature>
<dbReference type="Proteomes" id="UP000077521">
    <property type="component" value="Unassembled WGS sequence"/>
</dbReference>
<dbReference type="EMBL" id="LWDF02000084">
    <property type="protein sequence ID" value="KAE8258063.1"/>
    <property type="molecule type" value="Genomic_DNA"/>
</dbReference>
<gene>
    <name evidence="2" type="ORF">A4X13_0g1928</name>
</gene>
<reference evidence="2" key="2">
    <citation type="journal article" date="2019" name="IMA Fungus">
        <title>Genome sequencing and comparison of five Tilletia species to identify candidate genes for the detection of regulated species infecting wheat.</title>
        <authorList>
            <person name="Nguyen H.D.T."/>
            <person name="Sultana T."/>
            <person name="Kesanakurti P."/>
            <person name="Hambleton S."/>
        </authorList>
    </citation>
    <scope>NUCLEOTIDE SEQUENCE</scope>
    <source>
        <strain evidence="2">DAOMC 236416</strain>
    </source>
</reference>
<accession>A0A177TUV8</accession>
<feature type="region of interest" description="Disordered" evidence="1">
    <location>
        <begin position="252"/>
        <end position="314"/>
    </location>
</feature>
<name>A0A177TUV8_9BASI</name>